<reference evidence="1" key="1">
    <citation type="submission" date="2022-06" db="EMBL/GenBank/DDBJ databases">
        <title>Complete genome sequences of two strains of the flax pathogen Septoria linicola.</title>
        <authorList>
            <person name="Lapalu N."/>
            <person name="Simon A."/>
            <person name="Demenou B."/>
            <person name="Paumier D."/>
            <person name="Guillot M.-P."/>
            <person name="Gout L."/>
            <person name="Valade R."/>
        </authorList>
    </citation>
    <scope>NUCLEOTIDE SEQUENCE</scope>
    <source>
        <strain evidence="1">SE15195</strain>
    </source>
</reference>
<dbReference type="EMBL" id="CP099426">
    <property type="protein sequence ID" value="USW57105.1"/>
    <property type="molecule type" value="Genomic_DNA"/>
</dbReference>
<proteinExistence type="predicted"/>
<dbReference type="OrthoDB" id="2520703at2759"/>
<organism evidence="1 2">
    <name type="scientific">Septoria linicola</name>
    <dbReference type="NCBI Taxonomy" id="215465"/>
    <lineage>
        <taxon>Eukaryota</taxon>
        <taxon>Fungi</taxon>
        <taxon>Dikarya</taxon>
        <taxon>Ascomycota</taxon>
        <taxon>Pezizomycotina</taxon>
        <taxon>Dothideomycetes</taxon>
        <taxon>Dothideomycetidae</taxon>
        <taxon>Mycosphaerellales</taxon>
        <taxon>Mycosphaerellaceae</taxon>
        <taxon>Septoria</taxon>
    </lineage>
</organism>
<keyword evidence="2" id="KW-1185">Reference proteome</keyword>
<protein>
    <submittedName>
        <fullName evidence="1">Uncharacterized protein</fullName>
    </submittedName>
</protein>
<name>A0A9Q9ENI8_9PEZI</name>
<sequence>MASKLESLPTELLDLILEAIDDQASIVIITRYDERVRVFSSLSRTCRLLHKSAAPYLYRSFESLANGHGIRAFATTLCQRPDLAKLVQVVNLIPSRAKISSPPSPEEARLFIRVLRSLKLDQVYDDIVEALLAGCHTAEMVVIMCLTTSMKILQISNYDHQTKPKDKRVCKHCPDMADCLQAIFTPSRLQSLSTGEDETGAYSQLFNCFLFGKYIDPETGQNRGAAHASISSLLQVPSMRALTCTGLSSDSESMLASIPDGSSNITNLQFVYGNIDSMSILHTLRACRHLADLEISWEAQMSGGEDDEDHDLYLYVSVHMLKKALDLHKDSLKVLSLTDRLDNGIAWDDQPAIGSFHDFSRLRELKIDDQLLLGGSRSEAPLWSEFKADEVFPTSLKFLIIHCRSGILLLEEALRSLGKFHGPNLEGIEVNFPWHESIVAGQQANWVDGTLEQPKSEKITEWSFDFENYEEGRRLTFSCWGKEGRPESIPAALEACVRVMDVGGVEGLMKMQYPEESRWNLAEDVDRLRITEENA</sequence>
<dbReference type="Proteomes" id="UP001056384">
    <property type="component" value="Chromosome 9"/>
</dbReference>
<gene>
    <name evidence="1" type="ORF">Slin15195_G104240</name>
</gene>
<evidence type="ECO:0000313" key="2">
    <source>
        <dbReference type="Proteomes" id="UP001056384"/>
    </source>
</evidence>
<accession>A0A9Q9ENI8</accession>
<dbReference type="AlphaFoldDB" id="A0A9Q9ENI8"/>
<evidence type="ECO:0000313" key="1">
    <source>
        <dbReference type="EMBL" id="USW57105.1"/>
    </source>
</evidence>